<dbReference type="InterPro" id="IPR028359">
    <property type="entry name" value="UDP_ManNAc/GlcNAc_DH"/>
</dbReference>
<dbReference type="InterPro" id="IPR001732">
    <property type="entry name" value="UDP-Glc/GDP-Man_DH_N"/>
</dbReference>
<dbReference type="SUPFAM" id="SSF48179">
    <property type="entry name" value="6-phosphogluconate dehydrogenase C-terminal domain-like"/>
    <property type="match status" value="1"/>
</dbReference>
<name>A0ABR0K7E5_9EURO</name>
<evidence type="ECO:0000256" key="1">
    <source>
        <dbReference type="ARBA" id="ARBA00006601"/>
    </source>
</evidence>
<accession>A0ABR0K7E5</accession>
<proteinExistence type="inferred from homology"/>
<dbReference type="PANTHER" id="PTHR43491:SF2">
    <property type="entry name" value="UDP-N-ACETYL-D-MANNOSAMINE DEHYDROGENASE"/>
    <property type="match status" value="1"/>
</dbReference>
<feature type="domain" description="UDP-glucose/GDP-mannose dehydrogenase N-terminal" evidence="4">
    <location>
        <begin position="85"/>
        <end position="185"/>
    </location>
</feature>
<reference evidence="5 6" key="1">
    <citation type="submission" date="2023-08" db="EMBL/GenBank/DDBJ databases">
        <title>Black Yeasts Isolated from many extreme environments.</title>
        <authorList>
            <person name="Coleine C."/>
            <person name="Stajich J.E."/>
            <person name="Selbmann L."/>
        </authorList>
    </citation>
    <scope>NUCLEOTIDE SEQUENCE [LARGE SCALE GENOMIC DNA]</scope>
    <source>
        <strain evidence="5 6">CCFEE 5885</strain>
    </source>
</reference>
<sequence length="434" mass="47828">MYEPYTPPPEHFNEALLNWCEERPFGADGRILRTTVAVIGAGFVGLHLIKAFSRRHRVIAYDIDDRRLMELTSFGVGEDVLCTSNPEELRSAEYFLVAVPTKVNHDNTINADAVQSAIDMIAQYAKDGATIIIESSVAIGMTRELLTPAIHLRGFRGGMSPERVDPGRTFPKFHSIPKIVSGLDDIAPGSLKAISGLYCTIFSEVVPVSCPEVAEMTKLYENCQRMINIAYANEMADACSGIGIDPFEVSRAAATKPFGYQPYMPSPGVGGHCIPVNPYYLLHNSEFPLLEAATRKMKQRPRHIADCIMKKRKRNGSSSSAKGSGPKILVVGTGFKRGQANLSNSPGVEMIRHLLDEYQAYVEFCDPLVSQEALDFVPRLDERSEWNAETIDARFDIVVVALDQTGLDMTVLMQLKRATVDNYSGCLPWGASCV</sequence>
<dbReference type="PIRSF" id="PIRSF500136">
    <property type="entry name" value="UDP_ManNAc_DH"/>
    <property type="match status" value="1"/>
</dbReference>
<dbReference type="InterPro" id="IPR036220">
    <property type="entry name" value="UDP-Glc/GDP-Man_DH_C_sf"/>
</dbReference>
<evidence type="ECO:0008006" key="7">
    <source>
        <dbReference type="Google" id="ProtNLM"/>
    </source>
</evidence>
<dbReference type="InterPro" id="IPR017476">
    <property type="entry name" value="UDP-Glc/GDP-Man"/>
</dbReference>
<dbReference type="InterPro" id="IPR008927">
    <property type="entry name" value="6-PGluconate_DH-like_C_sf"/>
</dbReference>
<dbReference type="SUPFAM" id="SSF52413">
    <property type="entry name" value="UDP-glucose/GDP-mannose dehydrogenase C-terminal domain"/>
    <property type="match status" value="1"/>
</dbReference>
<dbReference type="PANTHER" id="PTHR43491">
    <property type="entry name" value="UDP-N-ACETYL-D-MANNOSAMINE DEHYDROGENASE"/>
    <property type="match status" value="1"/>
</dbReference>
<evidence type="ECO:0000313" key="5">
    <source>
        <dbReference type="EMBL" id="KAK5089664.1"/>
    </source>
</evidence>
<feature type="domain" description="UDP-glucose/GDP-mannose dehydrogenase dimerisation" evidence="3">
    <location>
        <begin position="213"/>
        <end position="286"/>
    </location>
</feature>
<protein>
    <recommendedName>
        <fullName evidence="7">Nucleotide sugar dehydrogenase</fullName>
    </recommendedName>
</protein>
<dbReference type="Pfam" id="PF00984">
    <property type="entry name" value="UDPG_MGDP_dh"/>
    <property type="match status" value="1"/>
</dbReference>
<evidence type="ECO:0000313" key="6">
    <source>
        <dbReference type="Proteomes" id="UP001345013"/>
    </source>
</evidence>
<comment type="similarity">
    <text evidence="1 2">Belongs to the UDP-glucose/GDP-mannose dehydrogenase family.</text>
</comment>
<comment type="caution">
    <text evidence="5">The sequence shown here is derived from an EMBL/GenBank/DDBJ whole genome shotgun (WGS) entry which is preliminary data.</text>
</comment>
<gene>
    <name evidence="5" type="ORF">LTR24_006032</name>
</gene>
<evidence type="ECO:0000259" key="4">
    <source>
        <dbReference type="Pfam" id="PF03721"/>
    </source>
</evidence>
<dbReference type="PIRSF" id="PIRSF000124">
    <property type="entry name" value="UDPglc_GDPman_dh"/>
    <property type="match status" value="1"/>
</dbReference>
<evidence type="ECO:0000256" key="2">
    <source>
        <dbReference type="PIRNR" id="PIRNR000124"/>
    </source>
</evidence>
<dbReference type="InterPro" id="IPR014026">
    <property type="entry name" value="UDP-Glc/GDP-Man_DH_dimer"/>
</dbReference>
<organism evidence="5 6">
    <name type="scientific">Lithohypha guttulata</name>
    <dbReference type="NCBI Taxonomy" id="1690604"/>
    <lineage>
        <taxon>Eukaryota</taxon>
        <taxon>Fungi</taxon>
        <taxon>Dikarya</taxon>
        <taxon>Ascomycota</taxon>
        <taxon>Pezizomycotina</taxon>
        <taxon>Eurotiomycetes</taxon>
        <taxon>Chaetothyriomycetidae</taxon>
        <taxon>Chaetothyriales</taxon>
        <taxon>Trichomeriaceae</taxon>
        <taxon>Lithohypha</taxon>
    </lineage>
</organism>
<keyword evidence="6" id="KW-1185">Reference proteome</keyword>
<evidence type="ECO:0000259" key="3">
    <source>
        <dbReference type="Pfam" id="PF00984"/>
    </source>
</evidence>
<dbReference type="EMBL" id="JAVRRG010000073">
    <property type="protein sequence ID" value="KAK5089664.1"/>
    <property type="molecule type" value="Genomic_DNA"/>
</dbReference>
<dbReference type="Proteomes" id="UP001345013">
    <property type="component" value="Unassembled WGS sequence"/>
</dbReference>
<dbReference type="SUPFAM" id="SSF51735">
    <property type="entry name" value="NAD(P)-binding Rossmann-fold domains"/>
    <property type="match status" value="1"/>
</dbReference>
<dbReference type="Pfam" id="PF03721">
    <property type="entry name" value="UDPG_MGDP_dh_N"/>
    <property type="match status" value="1"/>
</dbReference>
<dbReference type="InterPro" id="IPR036291">
    <property type="entry name" value="NAD(P)-bd_dom_sf"/>
</dbReference>
<dbReference type="Gene3D" id="3.40.50.720">
    <property type="entry name" value="NAD(P)-binding Rossmann-like Domain"/>
    <property type="match status" value="2"/>
</dbReference>
<dbReference type="NCBIfam" id="TIGR03026">
    <property type="entry name" value="NDP-sugDHase"/>
    <property type="match status" value="1"/>
</dbReference>